<comment type="caution">
    <text evidence="2">The sequence shown here is derived from an EMBL/GenBank/DDBJ whole genome shotgun (WGS) entry which is preliminary data.</text>
</comment>
<evidence type="ECO:0000259" key="1">
    <source>
        <dbReference type="Pfam" id="PF00135"/>
    </source>
</evidence>
<dbReference type="InterPro" id="IPR002018">
    <property type="entry name" value="CarbesteraseB"/>
</dbReference>
<dbReference type="Proteomes" id="UP001337655">
    <property type="component" value="Unassembled WGS sequence"/>
</dbReference>
<protein>
    <recommendedName>
        <fullName evidence="1">Carboxylesterase type B domain-containing protein</fullName>
    </recommendedName>
</protein>
<evidence type="ECO:0000313" key="3">
    <source>
        <dbReference type="Proteomes" id="UP001337655"/>
    </source>
</evidence>
<dbReference type="SUPFAM" id="SSF53474">
    <property type="entry name" value="alpha/beta-Hydrolases"/>
    <property type="match status" value="1"/>
</dbReference>
<dbReference type="PANTHER" id="PTHR11559">
    <property type="entry name" value="CARBOXYLESTERASE"/>
    <property type="match status" value="1"/>
</dbReference>
<evidence type="ECO:0000313" key="2">
    <source>
        <dbReference type="EMBL" id="KAK5170343.1"/>
    </source>
</evidence>
<sequence>MAYGGDTQDLFRGAIMASGSFFGFGQTSLADAQAVYDNITTHTGCADAINSLQCLKDLPFKKLNQTVYEQNEGQSFGPVIDGDFFRSYAFVAFQQGRLPPINIITGCNSDEGMSLGGQTNANTSTQLAAYLENGLGINETLAHELMDLYPLDAPSPPYSVPIDYPWVEATAKVGLYSGKQTRRSYAIFGDKAVMAGRRKAATEWSRFGGKAYSFRWDTDASRFPLVYTPGLGPGFAQHGAELSWEFRLPYISPTPYPPLPNITAMQKDSYAMQATWVSFAATGSPNNHGLDWVPHWPAYENGSQNFVFNATLDDTLNLHIEEDDFRKAGIEWMNQRWAILNR</sequence>
<accession>A0AAV9PEN0</accession>
<dbReference type="Gene3D" id="3.40.50.1820">
    <property type="entry name" value="alpha/beta hydrolase"/>
    <property type="match status" value="1"/>
</dbReference>
<dbReference type="InterPro" id="IPR029058">
    <property type="entry name" value="AB_hydrolase_fold"/>
</dbReference>
<reference evidence="2 3" key="1">
    <citation type="submission" date="2023-08" db="EMBL/GenBank/DDBJ databases">
        <title>Black Yeasts Isolated from many extreme environments.</title>
        <authorList>
            <person name="Coleine C."/>
            <person name="Stajich J.E."/>
            <person name="Selbmann L."/>
        </authorList>
    </citation>
    <scope>NUCLEOTIDE SEQUENCE [LARGE SCALE GENOMIC DNA]</scope>
    <source>
        <strain evidence="2 3">CCFEE 5935</strain>
    </source>
</reference>
<dbReference type="InterPro" id="IPR050309">
    <property type="entry name" value="Type-B_Carboxylest/Lipase"/>
</dbReference>
<dbReference type="GeneID" id="89926274"/>
<proteinExistence type="predicted"/>
<dbReference type="Pfam" id="PF00135">
    <property type="entry name" value="COesterase"/>
    <property type="match status" value="1"/>
</dbReference>
<keyword evidence="3" id="KW-1185">Reference proteome</keyword>
<dbReference type="AlphaFoldDB" id="A0AAV9PEN0"/>
<feature type="domain" description="Carboxylesterase type B" evidence="1">
    <location>
        <begin position="7"/>
        <end position="314"/>
    </location>
</feature>
<organism evidence="2 3">
    <name type="scientific">Saxophila tyrrhenica</name>
    <dbReference type="NCBI Taxonomy" id="1690608"/>
    <lineage>
        <taxon>Eukaryota</taxon>
        <taxon>Fungi</taxon>
        <taxon>Dikarya</taxon>
        <taxon>Ascomycota</taxon>
        <taxon>Pezizomycotina</taxon>
        <taxon>Dothideomycetes</taxon>
        <taxon>Dothideomycetidae</taxon>
        <taxon>Mycosphaerellales</taxon>
        <taxon>Extremaceae</taxon>
        <taxon>Saxophila</taxon>
    </lineage>
</organism>
<name>A0AAV9PEN0_9PEZI</name>
<dbReference type="EMBL" id="JAVRRT010000007">
    <property type="protein sequence ID" value="KAK5170343.1"/>
    <property type="molecule type" value="Genomic_DNA"/>
</dbReference>
<gene>
    <name evidence="2" type="ORF">LTR77_004930</name>
</gene>
<dbReference type="RefSeq" id="XP_064659541.1">
    <property type="nucleotide sequence ID" value="XM_064802180.1"/>
</dbReference>